<protein>
    <submittedName>
        <fullName evidence="12">FinTRIM family, member 83</fullName>
    </submittedName>
</protein>
<dbReference type="CDD" id="cd16040">
    <property type="entry name" value="SPRY_PRY_SNTX"/>
    <property type="match status" value="1"/>
</dbReference>
<feature type="compositionally biased region" description="Polar residues" evidence="8">
    <location>
        <begin position="67"/>
        <end position="77"/>
    </location>
</feature>
<dbReference type="InterPro" id="IPR013083">
    <property type="entry name" value="Znf_RING/FYVE/PHD"/>
</dbReference>
<dbReference type="Gene3D" id="3.30.160.60">
    <property type="entry name" value="Classic Zinc Finger"/>
    <property type="match status" value="1"/>
</dbReference>
<evidence type="ECO:0000259" key="11">
    <source>
        <dbReference type="PROSITE" id="PS50188"/>
    </source>
</evidence>
<dbReference type="PROSITE" id="PS50089">
    <property type="entry name" value="ZF_RING_2"/>
    <property type="match status" value="1"/>
</dbReference>
<reference evidence="12" key="2">
    <citation type="submission" date="2025-08" db="UniProtKB">
        <authorList>
            <consortium name="Ensembl"/>
        </authorList>
    </citation>
    <scope>IDENTIFICATION</scope>
</reference>
<dbReference type="InterPro" id="IPR043136">
    <property type="entry name" value="B30.2/SPRY_sf"/>
</dbReference>
<dbReference type="InterPro" id="IPR051051">
    <property type="entry name" value="E3_ubiq-ligase_TRIM/RNF"/>
</dbReference>
<dbReference type="GO" id="GO:0045087">
    <property type="term" value="P:innate immune response"/>
    <property type="evidence" value="ECO:0007669"/>
    <property type="project" value="UniProtKB-KW"/>
</dbReference>
<dbReference type="InterPro" id="IPR003879">
    <property type="entry name" value="Butyrophylin_SPRY"/>
</dbReference>
<keyword evidence="1" id="KW-0399">Innate immunity</keyword>
<dbReference type="PROSITE" id="PS00518">
    <property type="entry name" value="ZF_RING_1"/>
    <property type="match status" value="1"/>
</dbReference>
<dbReference type="InterPro" id="IPR003877">
    <property type="entry name" value="SPRY_dom"/>
</dbReference>
<evidence type="ECO:0000256" key="5">
    <source>
        <dbReference type="ARBA" id="ARBA00022859"/>
    </source>
</evidence>
<keyword evidence="5" id="KW-0391">Immunity</keyword>
<evidence type="ECO:0000256" key="2">
    <source>
        <dbReference type="ARBA" id="ARBA00022723"/>
    </source>
</evidence>
<dbReference type="Pfam" id="PF25600">
    <property type="entry name" value="TRIM_CC"/>
    <property type="match status" value="1"/>
</dbReference>
<dbReference type="Gene3D" id="4.10.830.40">
    <property type="match status" value="1"/>
</dbReference>
<dbReference type="InterPro" id="IPR017907">
    <property type="entry name" value="Znf_RING_CS"/>
</dbReference>
<feature type="coiled-coil region" evidence="7">
    <location>
        <begin position="181"/>
        <end position="291"/>
    </location>
</feature>
<reference evidence="12" key="3">
    <citation type="submission" date="2025-09" db="UniProtKB">
        <authorList>
            <consortium name="Ensembl"/>
        </authorList>
    </citation>
    <scope>IDENTIFICATION</scope>
</reference>
<dbReference type="Pfam" id="PF15227">
    <property type="entry name" value="zf-C3HC4_4"/>
    <property type="match status" value="1"/>
</dbReference>
<feature type="domain" description="B box-type" evidence="10">
    <location>
        <begin position="144"/>
        <end position="184"/>
    </location>
</feature>
<dbReference type="Proteomes" id="UP000265080">
    <property type="component" value="Chromosome 15"/>
</dbReference>
<feature type="domain" description="B30.2/SPRY" evidence="11">
    <location>
        <begin position="368"/>
        <end position="558"/>
    </location>
</feature>
<dbReference type="Gene3D" id="3.30.40.10">
    <property type="entry name" value="Zinc/RING finger domain, C3HC4 (zinc finger)"/>
    <property type="match status" value="1"/>
</dbReference>
<dbReference type="InterPro" id="IPR006574">
    <property type="entry name" value="PRY"/>
</dbReference>
<dbReference type="Pfam" id="PF00622">
    <property type="entry name" value="SPRY"/>
    <property type="match status" value="1"/>
</dbReference>
<dbReference type="CDD" id="cd16601">
    <property type="entry name" value="RING-HC_TRIM39_C-IV"/>
    <property type="match status" value="1"/>
</dbReference>
<keyword evidence="7" id="KW-0175">Coiled coil</keyword>
<reference evidence="12 13" key="1">
    <citation type="submission" date="2018-03" db="EMBL/GenBank/DDBJ databases">
        <title>Finding Nemo's genes: A chromosome-scale reference assembly of the genome of the orange clownfish Amphiprion percula.</title>
        <authorList>
            <person name="Lehmann R."/>
        </authorList>
    </citation>
    <scope>NUCLEOTIDE SEQUENCE</scope>
</reference>
<evidence type="ECO:0000256" key="7">
    <source>
        <dbReference type="SAM" id="Coils"/>
    </source>
</evidence>
<dbReference type="GO" id="GO:0008270">
    <property type="term" value="F:zinc ion binding"/>
    <property type="evidence" value="ECO:0007669"/>
    <property type="project" value="UniProtKB-KW"/>
</dbReference>
<organism evidence="12 13">
    <name type="scientific">Amphiprion percula</name>
    <name type="common">Orange clownfish</name>
    <name type="synonym">Lutjanus percula</name>
    <dbReference type="NCBI Taxonomy" id="161767"/>
    <lineage>
        <taxon>Eukaryota</taxon>
        <taxon>Metazoa</taxon>
        <taxon>Chordata</taxon>
        <taxon>Craniata</taxon>
        <taxon>Vertebrata</taxon>
        <taxon>Euteleostomi</taxon>
        <taxon>Actinopterygii</taxon>
        <taxon>Neopterygii</taxon>
        <taxon>Teleostei</taxon>
        <taxon>Neoteleostei</taxon>
        <taxon>Acanthomorphata</taxon>
        <taxon>Ovalentaria</taxon>
        <taxon>Pomacentridae</taxon>
        <taxon>Amphiprion</taxon>
    </lineage>
</organism>
<dbReference type="SMART" id="SM00589">
    <property type="entry name" value="PRY"/>
    <property type="match status" value="1"/>
</dbReference>
<evidence type="ECO:0000313" key="12">
    <source>
        <dbReference type="Ensembl" id="ENSAPEP00000020296.1"/>
    </source>
</evidence>
<dbReference type="InterPro" id="IPR001841">
    <property type="entry name" value="Znf_RING"/>
</dbReference>
<dbReference type="Ensembl" id="ENSAPET00000020840.1">
    <property type="protein sequence ID" value="ENSAPEP00000020296.1"/>
    <property type="gene ID" value="ENSAPEG00000014475.1"/>
</dbReference>
<keyword evidence="4" id="KW-0862">Zinc</keyword>
<dbReference type="PANTHER" id="PTHR25465:SF35">
    <property type="entry name" value="E3 UBIQUITIN_ISG15 LIGASE TRIM25-RELATED"/>
    <property type="match status" value="1"/>
</dbReference>
<keyword evidence="2" id="KW-0479">Metal-binding</keyword>
<keyword evidence="3 6" id="KW-0863">Zinc-finger</keyword>
<dbReference type="PROSITE" id="PS50188">
    <property type="entry name" value="B302_SPRY"/>
    <property type="match status" value="1"/>
</dbReference>
<evidence type="ECO:0000256" key="4">
    <source>
        <dbReference type="ARBA" id="ARBA00022833"/>
    </source>
</evidence>
<dbReference type="PROSITE" id="PS50119">
    <property type="entry name" value="ZF_BBOX"/>
    <property type="match status" value="1"/>
</dbReference>
<dbReference type="SMART" id="SM00449">
    <property type="entry name" value="SPRY"/>
    <property type="match status" value="1"/>
</dbReference>
<dbReference type="SMART" id="SM00336">
    <property type="entry name" value="BBOX"/>
    <property type="match status" value="1"/>
</dbReference>
<dbReference type="Pfam" id="PF00643">
    <property type="entry name" value="zf-B_box"/>
    <property type="match status" value="1"/>
</dbReference>
<dbReference type="OMA" id="ACFLCKE"/>
<dbReference type="GeneTree" id="ENSGT00940000162978"/>
<accession>A0A3P8T6S8</accession>
<name>A0A3P8T6S8_AMPPE</name>
<feature type="region of interest" description="Disordered" evidence="8">
    <location>
        <begin position="58"/>
        <end position="85"/>
    </location>
</feature>
<dbReference type="SUPFAM" id="SSF57850">
    <property type="entry name" value="RING/U-box"/>
    <property type="match status" value="1"/>
</dbReference>
<dbReference type="PANTHER" id="PTHR25465">
    <property type="entry name" value="B-BOX DOMAIN CONTAINING"/>
    <property type="match status" value="1"/>
</dbReference>
<sequence length="558" mass="63743">MSTDQDTCYLCKEYLRDPVSIPCGHVFCSVCLKTYWDHADHTGSYSCPQCRVTYNKRPTPRRMGGSRHSTMQRNSESFPPPPPSPDYNYAGPQDVGCDICIGKKHKAVKTCLMCLASYCDKHLKPHYESATFKRHKLVDEIGHLDRQICPQHQKGLELFCRTDQMCICVLCTVKEHKGHDMVSAEQERAEEQQRLGATQAEIQEKIHDRLKQMEELKQAVDSLKNSAQRALQECEKMFGDMMRSIERMQQEMAKLITSNKRAALNNAEGHMERLSHEIADLKRRDNEITQLSRTEDHIHFIQSYHMLIAQTEAEELPTVSVNPYFSFGPVTKAVSEMKQHLGEFSNDELVKVAKTGECGAKSQIRYKNKFIWFDVVLIFLYYYNACQLTLDSNTAYRQLYLSRGNRKAALKRDPQAYGDSPARFDSLPQVLCKESLSGGAYYWEVDWSGEGAAIGVTYKGIKRTGYGDNCRIGYNRKSWSLFCSDSSYSARHNKDQMEINAPYSSRIGVFLDHAGGTLSFYAVGETMSLIHRFKASFSEAVYPGFWVWYESAVTIIQL</sequence>
<dbReference type="Gene3D" id="2.60.120.920">
    <property type="match status" value="1"/>
</dbReference>
<evidence type="ECO:0000256" key="6">
    <source>
        <dbReference type="PROSITE-ProRule" id="PRU00024"/>
    </source>
</evidence>
<evidence type="ECO:0000259" key="10">
    <source>
        <dbReference type="PROSITE" id="PS50119"/>
    </source>
</evidence>
<evidence type="ECO:0000256" key="8">
    <source>
        <dbReference type="SAM" id="MobiDB-lite"/>
    </source>
</evidence>
<dbReference type="SMART" id="SM00184">
    <property type="entry name" value="RING"/>
    <property type="match status" value="1"/>
</dbReference>
<dbReference type="SUPFAM" id="SSF49899">
    <property type="entry name" value="Concanavalin A-like lectins/glucanases"/>
    <property type="match status" value="1"/>
</dbReference>
<evidence type="ECO:0000259" key="9">
    <source>
        <dbReference type="PROSITE" id="PS50089"/>
    </source>
</evidence>
<evidence type="ECO:0000256" key="3">
    <source>
        <dbReference type="ARBA" id="ARBA00022771"/>
    </source>
</evidence>
<dbReference type="AlphaFoldDB" id="A0A3P8T6S8"/>
<evidence type="ECO:0000256" key="1">
    <source>
        <dbReference type="ARBA" id="ARBA00022588"/>
    </source>
</evidence>
<feature type="domain" description="RING-type" evidence="9">
    <location>
        <begin position="8"/>
        <end position="51"/>
    </location>
</feature>
<dbReference type="CDD" id="cd19769">
    <property type="entry name" value="Bbox2_TRIM16-like"/>
    <property type="match status" value="1"/>
</dbReference>
<proteinExistence type="predicted"/>
<dbReference type="InterPro" id="IPR000315">
    <property type="entry name" value="Znf_B-box"/>
</dbReference>
<dbReference type="Pfam" id="PF13765">
    <property type="entry name" value="PRY"/>
    <property type="match status" value="1"/>
</dbReference>
<dbReference type="SUPFAM" id="SSF57845">
    <property type="entry name" value="B-box zinc-binding domain"/>
    <property type="match status" value="1"/>
</dbReference>
<dbReference type="InterPro" id="IPR001870">
    <property type="entry name" value="B30.2/SPRY"/>
</dbReference>
<dbReference type="InterPro" id="IPR013320">
    <property type="entry name" value="ConA-like_dom_sf"/>
</dbReference>
<dbReference type="PRINTS" id="PR01407">
    <property type="entry name" value="BUTYPHLNCDUF"/>
</dbReference>
<keyword evidence="13" id="KW-1185">Reference proteome</keyword>
<dbReference type="GO" id="GO:0005737">
    <property type="term" value="C:cytoplasm"/>
    <property type="evidence" value="ECO:0007669"/>
    <property type="project" value="UniProtKB-ARBA"/>
</dbReference>
<dbReference type="InterPro" id="IPR058030">
    <property type="entry name" value="TRIM8/14/16/25/29/45/65_CC"/>
</dbReference>
<evidence type="ECO:0000313" key="13">
    <source>
        <dbReference type="Proteomes" id="UP000265080"/>
    </source>
</evidence>